<reference evidence="2 3" key="1">
    <citation type="submission" date="2015-12" db="EMBL/GenBank/DDBJ databases">
        <title>Draft genome sequence of Moniliophthora roreri, the causal agent of frosty pod rot of cacao.</title>
        <authorList>
            <person name="Aime M.C."/>
            <person name="Diaz-Valderrama J.R."/>
            <person name="Kijpornyongpan T."/>
            <person name="Phillips-Mora W."/>
        </authorList>
    </citation>
    <scope>NUCLEOTIDE SEQUENCE [LARGE SCALE GENOMIC DNA]</scope>
    <source>
        <strain evidence="2 3">MCA 2952</strain>
    </source>
</reference>
<feature type="compositionally biased region" description="Polar residues" evidence="1">
    <location>
        <begin position="73"/>
        <end position="82"/>
    </location>
</feature>
<evidence type="ECO:0000313" key="3">
    <source>
        <dbReference type="Proteomes" id="UP000054988"/>
    </source>
</evidence>
<dbReference type="eggNOG" id="ENOG502SJXV">
    <property type="taxonomic scope" value="Eukaryota"/>
</dbReference>
<protein>
    <submittedName>
        <fullName evidence="2">Uncharacterized protein</fullName>
    </submittedName>
</protein>
<feature type="region of interest" description="Disordered" evidence="1">
    <location>
        <begin position="48"/>
        <end position="82"/>
    </location>
</feature>
<dbReference type="EMBL" id="LATX01002246">
    <property type="protein sequence ID" value="KTB32199.1"/>
    <property type="molecule type" value="Genomic_DNA"/>
</dbReference>
<dbReference type="AlphaFoldDB" id="A0A0W0F794"/>
<evidence type="ECO:0000256" key="1">
    <source>
        <dbReference type="SAM" id="MobiDB-lite"/>
    </source>
</evidence>
<gene>
    <name evidence="2" type="ORF">WG66_15221</name>
</gene>
<organism evidence="2 3">
    <name type="scientific">Moniliophthora roreri</name>
    <name type="common">Frosty pod rot fungus</name>
    <name type="synonym">Monilia roreri</name>
    <dbReference type="NCBI Taxonomy" id="221103"/>
    <lineage>
        <taxon>Eukaryota</taxon>
        <taxon>Fungi</taxon>
        <taxon>Dikarya</taxon>
        <taxon>Basidiomycota</taxon>
        <taxon>Agaricomycotina</taxon>
        <taxon>Agaricomycetes</taxon>
        <taxon>Agaricomycetidae</taxon>
        <taxon>Agaricales</taxon>
        <taxon>Marasmiineae</taxon>
        <taxon>Marasmiaceae</taxon>
        <taxon>Moniliophthora</taxon>
    </lineage>
</organism>
<accession>A0A0W0F794</accession>
<proteinExistence type="predicted"/>
<name>A0A0W0F794_MONRR</name>
<comment type="caution">
    <text evidence="2">The sequence shown here is derived from an EMBL/GenBank/DDBJ whole genome shotgun (WGS) entry which is preliminary data.</text>
</comment>
<dbReference type="Proteomes" id="UP000054988">
    <property type="component" value="Unassembled WGS sequence"/>
</dbReference>
<evidence type="ECO:0000313" key="2">
    <source>
        <dbReference type="EMBL" id="KTB32199.1"/>
    </source>
</evidence>
<sequence length="192" mass="21407">MNSHAGQKRKRNRQLIATNDLLVQRETASTSTGSGCIVIGTITTREVEQQKQALEPQALPPPPLPLQQQQQPGNDTTSTTAYNSIDLDSGVAQDGVGIQETEKEQAKAKCYEDSDAPLLSWMKDYHKDWLYSLILSIDANFKQKAHTRANDYCDPALGPGWGVFVHQEEYMNEVKKHTSQDEVHFIIAILAI</sequence>